<dbReference type="InterPro" id="IPR032675">
    <property type="entry name" value="LRR_dom_sf"/>
</dbReference>
<dbReference type="AlphaFoldDB" id="A0A7J9D4C5"/>
<dbReference type="EMBL" id="JABEZY010270689">
    <property type="protein sequence ID" value="MBA0755587.1"/>
    <property type="molecule type" value="Genomic_DNA"/>
</dbReference>
<reference evidence="2 3" key="1">
    <citation type="journal article" date="2019" name="Genome Biol. Evol.">
        <title>Insights into the evolution of the New World diploid cottons (Gossypium, subgenus Houzingenia) based on genome sequencing.</title>
        <authorList>
            <person name="Grover C.E."/>
            <person name="Arick M.A. 2nd"/>
            <person name="Thrash A."/>
            <person name="Conover J.L."/>
            <person name="Sanders W.S."/>
            <person name="Peterson D.G."/>
            <person name="Frelichowski J.E."/>
            <person name="Scheffler J.A."/>
            <person name="Scheffler B.E."/>
            <person name="Wendel J.F."/>
        </authorList>
    </citation>
    <scope>NUCLEOTIDE SEQUENCE [LARGE SCALE GENOMIC DNA]</scope>
    <source>
        <strain evidence="2">5</strain>
        <tissue evidence="2">Leaf</tissue>
    </source>
</reference>
<dbReference type="Pfam" id="PF00560">
    <property type="entry name" value="LRR_1"/>
    <property type="match status" value="1"/>
</dbReference>
<comment type="caution">
    <text evidence="2">The sequence shown here is derived from an EMBL/GenBank/DDBJ whole genome shotgun (WGS) entry which is preliminary data.</text>
</comment>
<dbReference type="Proteomes" id="UP000593579">
    <property type="component" value="Unassembled WGS sequence"/>
</dbReference>
<feature type="signal peptide" evidence="1">
    <location>
        <begin position="1"/>
        <end position="22"/>
    </location>
</feature>
<keyword evidence="3" id="KW-1185">Reference proteome</keyword>
<dbReference type="InterPro" id="IPR001611">
    <property type="entry name" value="Leu-rich_rpt"/>
</dbReference>
<dbReference type="InterPro" id="IPR052595">
    <property type="entry name" value="LRRC69/RLP"/>
</dbReference>
<evidence type="ECO:0000256" key="1">
    <source>
        <dbReference type="SAM" id="SignalP"/>
    </source>
</evidence>
<feature type="chain" id="PRO_5029851454" description="Leucine-rich repeat-containing N-terminal plant-type domain-containing protein" evidence="1">
    <location>
        <begin position="23"/>
        <end position="234"/>
    </location>
</feature>
<dbReference type="Pfam" id="PF13516">
    <property type="entry name" value="LRR_6"/>
    <property type="match status" value="1"/>
</dbReference>
<dbReference type="PRINTS" id="PR00019">
    <property type="entry name" value="LEURICHRPT"/>
</dbReference>
<evidence type="ECO:0000313" key="2">
    <source>
        <dbReference type="EMBL" id="MBA0755587.1"/>
    </source>
</evidence>
<proteinExistence type="predicted"/>
<organism evidence="2 3">
    <name type="scientific">Gossypium gossypioides</name>
    <name type="common">Mexican cotton</name>
    <name type="synonym">Selera gossypioides</name>
    <dbReference type="NCBI Taxonomy" id="34282"/>
    <lineage>
        <taxon>Eukaryota</taxon>
        <taxon>Viridiplantae</taxon>
        <taxon>Streptophyta</taxon>
        <taxon>Embryophyta</taxon>
        <taxon>Tracheophyta</taxon>
        <taxon>Spermatophyta</taxon>
        <taxon>Magnoliopsida</taxon>
        <taxon>eudicotyledons</taxon>
        <taxon>Gunneridae</taxon>
        <taxon>Pentapetalae</taxon>
        <taxon>rosids</taxon>
        <taxon>malvids</taxon>
        <taxon>Malvales</taxon>
        <taxon>Malvaceae</taxon>
        <taxon>Malvoideae</taxon>
        <taxon>Gossypium</taxon>
    </lineage>
</organism>
<dbReference type="PANTHER" id="PTHR48057">
    <property type="entry name" value="LEUCINE-RICH REPEAT SERINE/THREONINE-PROTEIN KINASE 1"/>
    <property type="match status" value="1"/>
</dbReference>
<evidence type="ECO:0008006" key="4">
    <source>
        <dbReference type="Google" id="ProtNLM"/>
    </source>
</evidence>
<gene>
    <name evidence="2" type="ORF">Gogos_021330</name>
</gene>
<dbReference type="OrthoDB" id="999794at2759"/>
<name>A0A7J9D4C5_GOSGO</name>
<protein>
    <recommendedName>
        <fullName evidence="4">Leucine-rich repeat-containing N-terminal plant-type domain-containing protein</fullName>
    </recommendedName>
</protein>
<dbReference type="SUPFAM" id="SSF52058">
    <property type="entry name" value="L domain-like"/>
    <property type="match status" value="1"/>
</dbReference>
<evidence type="ECO:0000313" key="3">
    <source>
        <dbReference type="Proteomes" id="UP000593579"/>
    </source>
</evidence>
<dbReference type="PANTHER" id="PTHR48057:SF30">
    <property type="entry name" value="DNA-DAMAGE-REPAIR_TOLERATION DRT100-LIKE PROTEIN"/>
    <property type="match status" value="1"/>
</dbReference>
<sequence>MESKWLAMVLVVLSLGSGLCDGCLEEERFALFQLKPFFEFIDYKFQDLINDDSVYEKESSSNCCEWERVECNPISGRVTHLFLNYSSYEKIQYWYLNTSLFLPLVELQNLSLHGNSIAGCVANQGFERLSSKLDKLENLDLSNNHFNNSILASLSQLSSLKSLNLARNVFTRSNPTNGIEMLSKLNNLETLDLSSNRLGNKILSQLDGFASLKSLRLEDCGLKGTLDIQGMFPF</sequence>
<dbReference type="Gene3D" id="3.80.10.10">
    <property type="entry name" value="Ribonuclease Inhibitor"/>
    <property type="match status" value="1"/>
</dbReference>
<accession>A0A7J9D4C5</accession>
<keyword evidence="1" id="KW-0732">Signal</keyword>